<proteinExistence type="predicted"/>
<dbReference type="InterPro" id="IPR045078">
    <property type="entry name" value="TST/MPST-like"/>
</dbReference>
<gene>
    <name evidence="4" type="ORF">HELGO_WM21698</name>
</gene>
<organism evidence="4">
    <name type="scientific">uncultured Thiotrichaceae bacterium</name>
    <dbReference type="NCBI Taxonomy" id="298394"/>
    <lineage>
        <taxon>Bacteria</taxon>
        <taxon>Pseudomonadati</taxon>
        <taxon>Pseudomonadota</taxon>
        <taxon>Gammaproteobacteria</taxon>
        <taxon>Thiotrichales</taxon>
        <taxon>Thiotrichaceae</taxon>
        <taxon>environmental samples</taxon>
    </lineage>
</organism>
<dbReference type="CDD" id="cd01449">
    <property type="entry name" value="TST_Repeat_2"/>
    <property type="match status" value="1"/>
</dbReference>
<dbReference type="Gene3D" id="3.40.250.10">
    <property type="entry name" value="Rhodanese-like domain"/>
    <property type="match status" value="2"/>
</dbReference>
<dbReference type="FunFam" id="3.40.250.10:FF:000001">
    <property type="entry name" value="Sulfurtransferase"/>
    <property type="match status" value="1"/>
</dbReference>
<keyword evidence="2" id="KW-0677">Repeat</keyword>
<dbReference type="PANTHER" id="PTHR11364">
    <property type="entry name" value="THIOSULFATE SULFERTANSFERASE"/>
    <property type="match status" value="1"/>
</dbReference>
<dbReference type="PANTHER" id="PTHR11364:SF27">
    <property type="entry name" value="SULFURTRANSFERASE"/>
    <property type="match status" value="1"/>
</dbReference>
<dbReference type="AlphaFoldDB" id="A0A6S6UID7"/>
<dbReference type="SMART" id="SM00450">
    <property type="entry name" value="RHOD"/>
    <property type="match status" value="2"/>
</dbReference>
<dbReference type="EMBL" id="CACVAT010000504">
    <property type="protein sequence ID" value="CAA6829207.1"/>
    <property type="molecule type" value="Genomic_DNA"/>
</dbReference>
<dbReference type="GO" id="GO:0004792">
    <property type="term" value="F:thiosulfate-cyanide sulfurtransferase activity"/>
    <property type="evidence" value="ECO:0007669"/>
    <property type="project" value="TreeGrafter"/>
</dbReference>
<evidence type="ECO:0000256" key="2">
    <source>
        <dbReference type="ARBA" id="ARBA00022737"/>
    </source>
</evidence>
<sequence>MPLEPNKNPSLLPTVVDIDWLVENQHRDGLVILDASWHMPDAERDGEKEWQQIRIPGSRFFDFDAKICQLDTDLPHMMCDSDTFNTEVRKLGVNQNSYIVIYDSIGLMTSPRAWWMFRAMGHENVTVLNGGLPAWRQAGHPVESGDSPAVTEGDFCAIERLFSFRDSSDVQAALEGVDTLVLDARSAERFNAEVDEPREGLRRGHMPGALNMPFADLLQYDIYLSDPMTLKKAFEQLGVIDADQRMIFSCGSGVTACVLALAADLAGFTDLSVYDGSWAEWGQFDNGLPVES</sequence>
<evidence type="ECO:0000256" key="1">
    <source>
        <dbReference type="ARBA" id="ARBA00022679"/>
    </source>
</evidence>
<dbReference type="CDD" id="cd01448">
    <property type="entry name" value="TST_Repeat_1"/>
    <property type="match status" value="1"/>
</dbReference>
<evidence type="ECO:0000259" key="3">
    <source>
        <dbReference type="PROSITE" id="PS50206"/>
    </source>
</evidence>
<accession>A0A6S6UID7</accession>
<protein>
    <submittedName>
        <fullName evidence="4">Sulfurtransferase</fullName>
    </submittedName>
</protein>
<name>A0A6S6UID7_9GAMM</name>
<keyword evidence="1 4" id="KW-0808">Transferase</keyword>
<evidence type="ECO:0000313" key="4">
    <source>
        <dbReference type="EMBL" id="CAA6829207.1"/>
    </source>
</evidence>
<feature type="domain" description="Rhodanese" evidence="3">
    <location>
        <begin position="26"/>
        <end position="144"/>
    </location>
</feature>
<feature type="domain" description="Rhodanese" evidence="3">
    <location>
        <begin position="175"/>
        <end position="286"/>
    </location>
</feature>
<reference evidence="4" key="1">
    <citation type="submission" date="2020-01" db="EMBL/GenBank/DDBJ databases">
        <authorList>
            <person name="Meier V. D."/>
            <person name="Meier V D."/>
        </authorList>
    </citation>
    <scope>NUCLEOTIDE SEQUENCE</scope>
    <source>
        <strain evidence="4">HLG_WM_MAG_09</strain>
    </source>
</reference>
<dbReference type="PROSITE" id="PS50206">
    <property type="entry name" value="RHODANESE_3"/>
    <property type="match status" value="2"/>
</dbReference>
<dbReference type="InterPro" id="IPR036873">
    <property type="entry name" value="Rhodanese-like_dom_sf"/>
</dbReference>
<dbReference type="InterPro" id="IPR001763">
    <property type="entry name" value="Rhodanese-like_dom"/>
</dbReference>
<dbReference type="Pfam" id="PF00581">
    <property type="entry name" value="Rhodanese"/>
    <property type="match status" value="2"/>
</dbReference>
<dbReference type="SUPFAM" id="SSF52821">
    <property type="entry name" value="Rhodanese/Cell cycle control phosphatase"/>
    <property type="match status" value="2"/>
</dbReference>